<evidence type="ECO:0000259" key="6">
    <source>
        <dbReference type="Pfam" id="PF00150"/>
    </source>
</evidence>
<dbReference type="PANTHER" id="PTHR31297">
    <property type="entry name" value="GLUCAN ENDO-1,6-BETA-GLUCOSIDASE B"/>
    <property type="match status" value="1"/>
</dbReference>
<dbReference type="Proteomes" id="UP001180536">
    <property type="component" value="Unassembled WGS sequence"/>
</dbReference>
<accession>A0ABU1ZGN4</accession>
<keyword evidence="3 4" id="KW-0326">Glycosidase</keyword>
<sequence>MKSKIWTSLCLLALAAAGPHAVAQTCTATAVKPYIKVGSGSWTNTASASIAAGTTFVMGPQPTSGGSWAWSGCGSAGSAREQSLTAKASCTATATYTNSCGAKTTQNFAITVPGMRDLTSLQLSKLMGAGWNLGNSLEAIGGETAWGNPPATQALFNAVKAAGFKTVRIPVSWKQYADANDNISATWMSRVTQVVNYAKNAGLYTMINIHWDGGWMQPTYATQSMANARITKFWTQIANNFKGYDDTLLFAGTNEVMKDGDYGTPTVEYYTVQNGFNQAFVNAVRATGGGNLARHLIVQGFNTNIDHAVNFATIPSDSATKRLMMEVHFYDPYNFALNENSTIWQWGAAATSAANTETWANEAYVDAQFQKMKTRFVDAGIPVILGEFGVIRRTEFAGSDTYRLNWTRYVARSAWTHGAIPVWWDAGSPNANHSMGLFDRSSGAQVHTGLISAIVNAAK</sequence>
<dbReference type="InterPro" id="IPR050386">
    <property type="entry name" value="Glycosyl_hydrolase_5"/>
</dbReference>
<gene>
    <name evidence="7" type="ORF">J2X16_005157</name>
</gene>
<dbReference type="InterPro" id="IPR017853">
    <property type="entry name" value="GH"/>
</dbReference>
<evidence type="ECO:0000256" key="5">
    <source>
        <dbReference type="SAM" id="SignalP"/>
    </source>
</evidence>
<dbReference type="RefSeq" id="WP_235538458.1">
    <property type="nucleotide sequence ID" value="NZ_JAVDXQ010000010.1"/>
</dbReference>
<feature type="domain" description="Glycoside hydrolase family 5" evidence="6">
    <location>
        <begin position="137"/>
        <end position="427"/>
    </location>
</feature>
<keyword evidence="2 4" id="KW-0378">Hydrolase</keyword>
<keyword evidence="8" id="KW-1185">Reference proteome</keyword>
<organism evidence="7 8">
    <name type="scientific">Pelomonas aquatica</name>
    <dbReference type="NCBI Taxonomy" id="431058"/>
    <lineage>
        <taxon>Bacteria</taxon>
        <taxon>Pseudomonadati</taxon>
        <taxon>Pseudomonadota</taxon>
        <taxon>Betaproteobacteria</taxon>
        <taxon>Burkholderiales</taxon>
        <taxon>Sphaerotilaceae</taxon>
        <taxon>Roseateles</taxon>
    </lineage>
</organism>
<reference evidence="7 8" key="1">
    <citation type="submission" date="2023-07" db="EMBL/GenBank/DDBJ databases">
        <title>Sorghum-associated microbial communities from plants grown in Nebraska, USA.</title>
        <authorList>
            <person name="Schachtman D."/>
        </authorList>
    </citation>
    <scope>NUCLEOTIDE SEQUENCE [LARGE SCALE GENOMIC DNA]</scope>
    <source>
        <strain evidence="7 8">BE310</strain>
    </source>
</reference>
<dbReference type="SUPFAM" id="SSF51445">
    <property type="entry name" value="(Trans)glycosidases"/>
    <property type="match status" value="1"/>
</dbReference>
<feature type="signal peptide" evidence="5">
    <location>
        <begin position="1"/>
        <end position="23"/>
    </location>
</feature>
<evidence type="ECO:0000256" key="3">
    <source>
        <dbReference type="ARBA" id="ARBA00023295"/>
    </source>
</evidence>
<evidence type="ECO:0000256" key="4">
    <source>
        <dbReference type="RuleBase" id="RU361153"/>
    </source>
</evidence>
<evidence type="ECO:0000313" key="8">
    <source>
        <dbReference type="Proteomes" id="UP001180536"/>
    </source>
</evidence>
<protein>
    <submittedName>
        <fullName evidence="7">Endoglucanase</fullName>
        <ecNumber evidence="7">3.2.1.4</ecNumber>
    </submittedName>
</protein>
<dbReference type="EMBL" id="JAVDXQ010000010">
    <property type="protein sequence ID" value="MDR7299787.1"/>
    <property type="molecule type" value="Genomic_DNA"/>
</dbReference>
<dbReference type="InterPro" id="IPR001547">
    <property type="entry name" value="Glyco_hydro_5"/>
</dbReference>
<dbReference type="PANTHER" id="PTHR31297:SF17">
    <property type="entry name" value="ENDOGLUCANASE"/>
    <property type="match status" value="1"/>
</dbReference>
<comment type="caution">
    <text evidence="7">The sequence shown here is derived from an EMBL/GenBank/DDBJ whole genome shotgun (WGS) entry which is preliminary data.</text>
</comment>
<comment type="similarity">
    <text evidence="4">Belongs to the glycosyl hydrolase 5 (cellulase A) family.</text>
</comment>
<name>A0ABU1ZGN4_9BURK</name>
<evidence type="ECO:0000313" key="7">
    <source>
        <dbReference type="EMBL" id="MDR7299787.1"/>
    </source>
</evidence>
<evidence type="ECO:0000256" key="2">
    <source>
        <dbReference type="ARBA" id="ARBA00022801"/>
    </source>
</evidence>
<keyword evidence="1 5" id="KW-0732">Signal</keyword>
<feature type="chain" id="PRO_5045095857" evidence="5">
    <location>
        <begin position="24"/>
        <end position="459"/>
    </location>
</feature>
<dbReference type="GO" id="GO:0008810">
    <property type="term" value="F:cellulase activity"/>
    <property type="evidence" value="ECO:0007669"/>
    <property type="project" value="UniProtKB-EC"/>
</dbReference>
<dbReference type="EC" id="3.2.1.4" evidence="7"/>
<evidence type="ECO:0000256" key="1">
    <source>
        <dbReference type="ARBA" id="ARBA00022729"/>
    </source>
</evidence>
<dbReference type="Gene3D" id="3.20.20.80">
    <property type="entry name" value="Glycosidases"/>
    <property type="match status" value="1"/>
</dbReference>
<dbReference type="Pfam" id="PF00150">
    <property type="entry name" value="Cellulase"/>
    <property type="match status" value="1"/>
</dbReference>
<proteinExistence type="inferred from homology"/>